<gene>
    <name evidence="1" type="ORF">UU67_C0003G0025</name>
</gene>
<accession>A0A0G0ZMV1</accession>
<evidence type="ECO:0000313" key="2">
    <source>
        <dbReference type="Proteomes" id="UP000034753"/>
    </source>
</evidence>
<dbReference type="AlphaFoldDB" id="A0A0G0ZMV1"/>
<reference evidence="1 2" key="1">
    <citation type="journal article" date="2015" name="Nature">
        <title>rRNA introns, odd ribosomes, and small enigmatic genomes across a large radiation of phyla.</title>
        <authorList>
            <person name="Brown C.T."/>
            <person name="Hug L.A."/>
            <person name="Thomas B.C."/>
            <person name="Sharon I."/>
            <person name="Castelle C.J."/>
            <person name="Singh A."/>
            <person name="Wilkins M.J."/>
            <person name="Williams K.H."/>
            <person name="Banfield J.F."/>
        </authorList>
    </citation>
    <scope>NUCLEOTIDE SEQUENCE [LARGE SCALE GENOMIC DNA]</scope>
</reference>
<name>A0A0G0ZMV1_9BACT</name>
<sequence length="107" mass="12265">MLERLNQILHRSKNRPETPLVVEKTPVRKPVIPWGKTPKERLEAAFAIPGFAKGIRTYEQTPYGVIEIDWDMTNGFKNGMERFTRGVTFYQGETEASLKEKGRTNLG</sequence>
<dbReference type="EMBL" id="LCBN01000003">
    <property type="protein sequence ID" value="KKS14303.1"/>
    <property type="molecule type" value="Genomic_DNA"/>
</dbReference>
<evidence type="ECO:0000313" key="1">
    <source>
        <dbReference type="EMBL" id="KKS14303.1"/>
    </source>
</evidence>
<dbReference type="Proteomes" id="UP000034753">
    <property type="component" value="Unassembled WGS sequence"/>
</dbReference>
<organism evidence="1 2">
    <name type="scientific">Candidatus Daviesbacteria bacterium GW2011_GWB1_41_5</name>
    <dbReference type="NCBI Taxonomy" id="1618429"/>
    <lineage>
        <taxon>Bacteria</taxon>
        <taxon>Candidatus Daviesiibacteriota</taxon>
    </lineage>
</organism>
<protein>
    <submittedName>
        <fullName evidence="1">Uncharacterized protein</fullName>
    </submittedName>
</protein>
<proteinExistence type="predicted"/>
<comment type="caution">
    <text evidence="1">The sequence shown here is derived from an EMBL/GenBank/DDBJ whole genome shotgun (WGS) entry which is preliminary data.</text>
</comment>